<reference evidence="8" key="1">
    <citation type="submission" date="2022-07" db="EMBL/GenBank/DDBJ databases">
        <title>Phylogenomic reconstructions and comparative analyses of Kickxellomycotina fungi.</title>
        <authorList>
            <person name="Reynolds N.K."/>
            <person name="Stajich J.E."/>
            <person name="Barry K."/>
            <person name="Grigoriev I.V."/>
            <person name="Crous P."/>
            <person name="Smith M.E."/>
        </authorList>
    </citation>
    <scope>NUCLEOTIDE SEQUENCE</scope>
    <source>
        <strain evidence="8">CBS 109367</strain>
    </source>
</reference>
<feature type="transmembrane region" description="Helical" evidence="7">
    <location>
        <begin position="742"/>
        <end position="759"/>
    </location>
</feature>
<keyword evidence="9" id="KW-1185">Reference proteome</keyword>
<accession>A0A9W8GFH8</accession>
<dbReference type="InterPro" id="IPR013946">
    <property type="entry name" value="NCA2-like"/>
</dbReference>
<dbReference type="InterPro" id="IPR017850">
    <property type="entry name" value="Alkaline_phosphatase_core_sf"/>
</dbReference>
<feature type="transmembrane region" description="Helical" evidence="7">
    <location>
        <begin position="798"/>
        <end position="819"/>
    </location>
</feature>
<evidence type="ECO:0000256" key="5">
    <source>
        <dbReference type="ARBA" id="ARBA00023136"/>
    </source>
</evidence>
<name>A0A9W8GFH8_9FUNG</name>
<keyword evidence="4" id="KW-0496">Mitochondrion</keyword>
<feature type="region of interest" description="Disordered" evidence="6">
    <location>
        <begin position="965"/>
        <end position="988"/>
    </location>
</feature>
<dbReference type="EMBL" id="JANBTX010000062">
    <property type="protein sequence ID" value="KAJ2687802.1"/>
    <property type="molecule type" value="Genomic_DNA"/>
</dbReference>
<evidence type="ECO:0000313" key="9">
    <source>
        <dbReference type="Proteomes" id="UP001151516"/>
    </source>
</evidence>
<dbReference type="Gene3D" id="3.40.720.10">
    <property type="entry name" value="Alkaline Phosphatase, subunit A"/>
    <property type="match status" value="1"/>
</dbReference>
<keyword evidence="5 7" id="KW-0472">Membrane</keyword>
<feature type="transmembrane region" description="Helical" evidence="7">
    <location>
        <begin position="771"/>
        <end position="791"/>
    </location>
</feature>
<keyword evidence="3 7" id="KW-1133">Transmembrane helix</keyword>
<dbReference type="InterPro" id="IPR004245">
    <property type="entry name" value="DUF229"/>
</dbReference>
<comment type="subcellular location">
    <subcellularLocation>
        <location evidence="1">Mitochondrion membrane</location>
        <topology evidence="1">Multi-pass membrane protein</topology>
    </subcellularLocation>
</comment>
<evidence type="ECO:0000256" key="6">
    <source>
        <dbReference type="SAM" id="MobiDB-lite"/>
    </source>
</evidence>
<dbReference type="PANTHER" id="PTHR28234:SF1">
    <property type="entry name" value="NUCLEAR CONTROL OF ATPASE PROTEIN 2"/>
    <property type="match status" value="1"/>
</dbReference>
<proteinExistence type="predicted"/>
<dbReference type="Pfam" id="PF02995">
    <property type="entry name" value="DUF229"/>
    <property type="match status" value="1"/>
</dbReference>
<feature type="transmembrane region" description="Helical" evidence="7">
    <location>
        <begin position="543"/>
        <end position="563"/>
    </location>
</feature>
<dbReference type="SUPFAM" id="SSF53649">
    <property type="entry name" value="Alkaline phosphatase-like"/>
    <property type="match status" value="1"/>
</dbReference>
<gene>
    <name evidence="8" type="ORF">IWW39_002682</name>
</gene>
<dbReference type="PANTHER" id="PTHR28234">
    <property type="entry name" value="NUCLEAR CONTROL OF ATPASE PROTEIN 2"/>
    <property type="match status" value="1"/>
</dbReference>
<evidence type="ECO:0000256" key="7">
    <source>
        <dbReference type="SAM" id="Phobius"/>
    </source>
</evidence>
<dbReference type="Proteomes" id="UP001151516">
    <property type="component" value="Unassembled WGS sequence"/>
</dbReference>
<evidence type="ECO:0000313" key="8">
    <source>
        <dbReference type="EMBL" id="KAJ2687802.1"/>
    </source>
</evidence>
<organism evidence="8 9">
    <name type="scientific">Coemansia spiralis</name>
    <dbReference type="NCBI Taxonomy" id="417178"/>
    <lineage>
        <taxon>Eukaryota</taxon>
        <taxon>Fungi</taxon>
        <taxon>Fungi incertae sedis</taxon>
        <taxon>Zoopagomycota</taxon>
        <taxon>Kickxellomycotina</taxon>
        <taxon>Kickxellomycetes</taxon>
        <taxon>Kickxellales</taxon>
        <taxon>Kickxellaceae</taxon>
        <taxon>Coemansia</taxon>
    </lineage>
</organism>
<feature type="transmembrane region" description="Helical" evidence="7">
    <location>
        <begin position="708"/>
        <end position="730"/>
    </location>
</feature>
<sequence>MSFVSEHYGNVFRALALNMKGASTPHLEELAASTATEASEPDKPTPESEPNSSDSTAKRLVQRAFDLSTLVLASSDMTSRLQQSPQCSPSAEGGKADYGISHEAFGSVRPSTAGIRVAVAVPTLPSIIGDLRLVRSSLVNNVGAVALGQERAAELILMSAIAGIHAYTIGQLLDSALPLSIDMDYWNAQDDGALSLVVYFIQSLPQRLVGWSVQTVRALLNYAASTGAAKESVLAQIRAAMASRLLFPELCTGKGERRHARMPRIPESANVLSLTRREIRHKQQQLAEAQERLAVMIGTLSRVAVVGRSSRATPEALLQQVSAIVGALDHRSLVDIATAQAPLGIDEMAQSAEQLATLVQSISARFNEGIKVYCRPSLLARCWMPALVCVVGARSLVLYISGHRKDIEGWAIDAAVTASNYVSQYILAPLRSAYETIRYGTHTYSVMTEDTLKSDLRSLEDMVVGFSERFGTIDPALVRQRVENGDLSDVMRVYAREVQQPFRNAVFGDLVQAMLIQVQKVKVDVGQTMAALDKLLKSNELNFLLLSTVPATLSVYVAARWFFTRMGWWLSGRSRYTATSIQSTVRDIDRLLNIDEGECSAGDKACNQLLASTQGRLICLTHYLRHHASALPNSASAGWLGTGGGLLRTLPHARSLFFQDIRDLESAQLSGLQKRHVPAFLAGLLAIFTTSYLLSLQAGDLMFINNHLGIIGAEIIVSVISLTIVTVMLYASRMRSNTRRGALLIIACLFAALYCYDHGERFEHHGFYNLLVFLAIFVPLNLAIALFYVLWCKIDNFLAYFAVFLVVGGISACASLVHYRRVFDQGTLGALQYNLGECEWTGRNIPFVDLLPAGTQNFWAGSMYCRPESQKIKATVDGDGVLRVACESEDKDVFVDILPETREWPLKDKEMWHKLHSLVLKRVVRLPYSSSRPFVLNETTQAVVVRCGSSSAIVTRVSPPLAKLPVYVPPSDSDTRSSSGSNSTQRPARFIASGAPQMQLQRPNVIYLMLDAVSHRQFYRRLPKSAQVLKTIHRPGSQRLFELYRYHSVGFSTDNNTKAAYLGEIYPSRPNPLPIWAYYRDRGYVTARIEGNCDDWARELVGKNFESQDYSIGNRSLDYELASPFCMPEYYPDVGNAYGNFKGPYSIIAHCLYGRYVHDWAFDYLYQLRREFRENRAKQLASQKDPRPYMITTTFLEGHEGTGEVLRTLDDSLATFLESMRDSGELNDTVLIVAADHGLHMGLNFAFLQNGRIEHQNPFFAMSVPEWLHEFSEKYQAEKGSERVSPFAANEQRLMTAFETHHTFRVLADWPEFEMDSWRRSLFAVQKAGRTCEEAGIGAGYCMCKIPGSR</sequence>
<evidence type="ECO:0000256" key="3">
    <source>
        <dbReference type="ARBA" id="ARBA00022989"/>
    </source>
</evidence>
<keyword evidence="2 7" id="KW-0812">Transmembrane</keyword>
<evidence type="ECO:0000256" key="1">
    <source>
        <dbReference type="ARBA" id="ARBA00004225"/>
    </source>
</evidence>
<feature type="region of interest" description="Disordered" evidence="6">
    <location>
        <begin position="32"/>
        <end position="57"/>
    </location>
</feature>
<feature type="transmembrane region" description="Helical" evidence="7">
    <location>
        <begin position="677"/>
        <end position="696"/>
    </location>
</feature>
<evidence type="ECO:0000256" key="2">
    <source>
        <dbReference type="ARBA" id="ARBA00022692"/>
    </source>
</evidence>
<evidence type="ECO:0000256" key="4">
    <source>
        <dbReference type="ARBA" id="ARBA00023128"/>
    </source>
</evidence>
<dbReference type="GO" id="GO:0005741">
    <property type="term" value="C:mitochondrial outer membrane"/>
    <property type="evidence" value="ECO:0007669"/>
    <property type="project" value="TreeGrafter"/>
</dbReference>
<dbReference type="OrthoDB" id="413313at2759"/>
<comment type="caution">
    <text evidence="8">The sequence shown here is derived from an EMBL/GenBank/DDBJ whole genome shotgun (WGS) entry which is preliminary data.</text>
</comment>
<protein>
    <submittedName>
        <fullName evidence="8">Uncharacterized protein</fullName>
    </submittedName>
</protein>
<dbReference type="Pfam" id="PF08637">
    <property type="entry name" value="NCA2"/>
    <property type="match status" value="1"/>
</dbReference>